<gene>
    <name evidence="1" type="ORF">VNO78_02967</name>
</gene>
<keyword evidence="2" id="KW-1185">Reference proteome</keyword>
<evidence type="ECO:0000313" key="1">
    <source>
        <dbReference type="EMBL" id="KAK7411533.1"/>
    </source>
</evidence>
<reference evidence="1 2" key="1">
    <citation type="submission" date="2024-01" db="EMBL/GenBank/DDBJ databases">
        <title>The genomes of 5 underutilized Papilionoideae crops provide insights into root nodulation and disease resistanc.</title>
        <authorList>
            <person name="Jiang F."/>
        </authorList>
    </citation>
    <scope>NUCLEOTIDE SEQUENCE [LARGE SCALE GENOMIC DNA]</scope>
    <source>
        <strain evidence="1">DUOXIRENSHENG_FW03</strain>
        <tissue evidence="1">Leaves</tissue>
    </source>
</reference>
<dbReference type="Proteomes" id="UP001386955">
    <property type="component" value="Unassembled WGS sequence"/>
</dbReference>
<evidence type="ECO:0000313" key="2">
    <source>
        <dbReference type="Proteomes" id="UP001386955"/>
    </source>
</evidence>
<sequence>MIQVTRRKRKTGSERARLVLMLGGVSLVSKIWFIGDRAQWGVWFQRFGSSESGNGYGCSIRDRFLAVKSTREKGLWVKEHVLQQRTTYERVGGWPGRGGEERGTMLSALKEGKLIENFVEFKGN</sequence>
<name>A0AAN9T0Q6_PSOTE</name>
<protein>
    <submittedName>
        <fullName evidence="1">Uncharacterized protein</fullName>
    </submittedName>
</protein>
<dbReference type="AlphaFoldDB" id="A0AAN9T0Q6"/>
<organism evidence="1 2">
    <name type="scientific">Psophocarpus tetragonolobus</name>
    <name type="common">Winged bean</name>
    <name type="synonym">Dolichos tetragonolobus</name>
    <dbReference type="NCBI Taxonomy" id="3891"/>
    <lineage>
        <taxon>Eukaryota</taxon>
        <taxon>Viridiplantae</taxon>
        <taxon>Streptophyta</taxon>
        <taxon>Embryophyta</taxon>
        <taxon>Tracheophyta</taxon>
        <taxon>Spermatophyta</taxon>
        <taxon>Magnoliopsida</taxon>
        <taxon>eudicotyledons</taxon>
        <taxon>Gunneridae</taxon>
        <taxon>Pentapetalae</taxon>
        <taxon>rosids</taxon>
        <taxon>fabids</taxon>
        <taxon>Fabales</taxon>
        <taxon>Fabaceae</taxon>
        <taxon>Papilionoideae</taxon>
        <taxon>50 kb inversion clade</taxon>
        <taxon>NPAAA clade</taxon>
        <taxon>indigoferoid/millettioid clade</taxon>
        <taxon>Phaseoleae</taxon>
        <taxon>Psophocarpus</taxon>
    </lineage>
</organism>
<proteinExistence type="predicted"/>
<dbReference type="EMBL" id="JAYMYS010000001">
    <property type="protein sequence ID" value="KAK7411533.1"/>
    <property type="molecule type" value="Genomic_DNA"/>
</dbReference>
<comment type="caution">
    <text evidence="1">The sequence shown here is derived from an EMBL/GenBank/DDBJ whole genome shotgun (WGS) entry which is preliminary data.</text>
</comment>
<accession>A0AAN9T0Q6</accession>